<dbReference type="GO" id="GO:0016787">
    <property type="term" value="F:hydrolase activity"/>
    <property type="evidence" value="ECO:0007669"/>
    <property type="project" value="InterPro"/>
</dbReference>
<name>A0A482X594_LAOST</name>
<dbReference type="Pfam" id="PF25119">
    <property type="entry name" value="HSNSD_N"/>
    <property type="match status" value="1"/>
</dbReference>
<dbReference type="EMBL" id="QKKF02017428">
    <property type="protein sequence ID" value="RZF40944.1"/>
    <property type="molecule type" value="Genomic_DNA"/>
</dbReference>
<evidence type="ECO:0000256" key="2">
    <source>
        <dbReference type="ARBA" id="ARBA00023034"/>
    </source>
</evidence>
<gene>
    <name evidence="5" type="ORF">LSTR_LSTR014082</name>
</gene>
<comment type="subcellular location">
    <subcellularLocation>
        <location evidence="1">Golgi apparatus</location>
    </subcellularLocation>
</comment>
<dbReference type="GO" id="GO:0015016">
    <property type="term" value="F:heparan sulfate N-sulfotransferase activity"/>
    <property type="evidence" value="ECO:0007669"/>
    <property type="project" value="InterPro"/>
</dbReference>
<dbReference type="SMR" id="A0A482X594"/>
<evidence type="ECO:0000259" key="4">
    <source>
        <dbReference type="Pfam" id="PF25119"/>
    </source>
</evidence>
<dbReference type="GO" id="GO:0005794">
    <property type="term" value="C:Golgi apparatus"/>
    <property type="evidence" value="ECO:0007669"/>
    <property type="project" value="UniProtKB-SubCell"/>
</dbReference>
<feature type="domain" description="Heparan sulphate-N-deacetylase deacetylase" evidence="3">
    <location>
        <begin position="119"/>
        <end position="217"/>
    </location>
</feature>
<dbReference type="Pfam" id="PF12062">
    <property type="entry name" value="HSNSD-CE"/>
    <property type="match status" value="2"/>
</dbReference>
<feature type="domain" description="Heparan sulfate-N-deacetylase N-terminal" evidence="4">
    <location>
        <begin position="2"/>
        <end position="34"/>
    </location>
</feature>
<sequence>MDHGRFDNIQRVFFGSGLKFWLHRLLFLDTLSYLSHGQLSINLNRLLLVDIDDIFVGEQGTRLRKEDVQAMLEAQERIREMVPGFKFNLGFSGKYFHHGTPEENRGDDMILDTVRAKRKDHGIRVDSQYSVAPHHSGVYPVHEMLYSAWKRVWNVKVSSTEEYPHLRPARLRRGFIHRNIMVLPRQTCGLFTHTMFIERYPGGREKLDESIQGGELFQTVVYNPVPEPWQICAASREVVDLLHASAVAYNRW</sequence>
<evidence type="ECO:0000256" key="1">
    <source>
        <dbReference type="ARBA" id="ARBA00004555"/>
    </source>
</evidence>
<dbReference type="AlphaFoldDB" id="A0A482X594"/>
<evidence type="ECO:0000313" key="5">
    <source>
        <dbReference type="EMBL" id="RZF40944.1"/>
    </source>
</evidence>
<dbReference type="Proteomes" id="UP000291343">
    <property type="component" value="Unassembled WGS sequence"/>
</dbReference>
<dbReference type="InterPro" id="IPR056793">
    <property type="entry name" value="HSNSD_N"/>
</dbReference>
<accession>A0A482X594</accession>
<dbReference type="OrthoDB" id="8958249at2759"/>
<proteinExistence type="predicted"/>
<protein>
    <recommendedName>
        <fullName evidence="7">Heparan sulphate-N-deacetylase domain-containing protein</fullName>
    </recommendedName>
</protein>
<feature type="domain" description="Heparan sulphate-N-deacetylase deacetylase" evidence="3">
    <location>
        <begin position="44"/>
        <end position="115"/>
    </location>
</feature>
<dbReference type="InParanoid" id="A0A482X594"/>
<keyword evidence="6" id="KW-1185">Reference proteome</keyword>
<evidence type="ECO:0008006" key="7">
    <source>
        <dbReference type="Google" id="ProtNLM"/>
    </source>
</evidence>
<comment type="caution">
    <text evidence="5">The sequence shown here is derived from an EMBL/GenBank/DDBJ whole genome shotgun (WGS) entry which is preliminary data.</text>
</comment>
<evidence type="ECO:0000259" key="3">
    <source>
        <dbReference type="Pfam" id="PF12062"/>
    </source>
</evidence>
<evidence type="ECO:0000313" key="6">
    <source>
        <dbReference type="Proteomes" id="UP000291343"/>
    </source>
</evidence>
<dbReference type="InterPro" id="IPR021930">
    <property type="entry name" value="Heparan_SO4_deacetylase_dom"/>
</dbReference>
<keyword evidence="2" id="KW-0333">Golgi apparatus</keyword>
<reference evidence="5 6" key="1">
    <citation type="journal article" date="2017" name="Gigascience">
        <title>Genome sequence of the small brown planthopper, Laodelphax striatellus.</title>
        <authorList>
            <person name="Zhu J."/>
            <person name="Jiang F."/>
            <person name="Wang X."/>
            <person name="Yang P."/>
            <person name="Bao Y."/>
            <person name="Zhao W."/>
            <person name="Wang W."/>
            <person name="Lu H."/>
            <person name="Wang Q."/>
            <person name="Cui N."/>
            <person name="Li J."/>
            <person name="Chen X."/>
            <person name="Luo L."/>
            <person name="Yu J."/>
            <person name="Kang L."/>
            <person name="Cui F."/>
        </authorList>
    </citation>
    <scope>NUCLEOTIDE SEQUENCE [LARGE SCALE GENOMIC DNA]</scope>
    <source>
        <strain evidence="5">Lst14</strain>
    </source>
</reference>
<organism evidence="5 6">
    <name type="scientific">Laodelphax striatellus</name>
    <name type="common">Small brown planthopper</name>
    <name type="synonym">Delphax striatella</name>
    <dbReference type="NCBI Taxonomy" id="195883"/>
    <lineage>
        <taxon>Eukaryota</taxon>
        <taxon>Metazoa</taxon>
        <taxon>Ecdysozoa</taxon>
        <taxon>Arthropoda</taxon>
        <taxon>Hexapoda</taxon>
        <taxon>Insecta</taxon>
        <taxon>Pterygota</taxon>
        <taxon>Neoptera</taxon>
        <taxon>Paraneoptera</taxon>
        <taxon>Hemiptera</taxon>
        <taxon>Auchenorrhyncha</taxon>
        <taxon>Fulgoroidea</taxon>
        <taxon>Delphacidae</taxon>
        <taxon>Criomorphinae</taxon>
        <taxon>Laodelphax</taxon>
    </lineage>
</organism>
<dbReference type="STRING" id="195883.A0A482X594"/>